<evidence type="ECO:0000313" key="3">
    <source>
        <dbReference type="EMBL" id="KAK4782226.1"/>
    </source>
</evidence>
<dbReference type="PANTHER" id="PTHR33985">
    <property type="entry name" value="OS02G0491300 PROTEIN-RELATED"/>
    <property type="match status" value="1"/>
</dbReference>
<protein>
    <recommendedName>
        <fullName evidence="2">BPL/LPL catalytic domain-containing protein</fullName>
    </recommendedName>
</protein>
<feature type="compositionally biased region" description="Basic and acidic residues" evidence="1">
    <location>
        <begin position="221"/>
        <end position="237"/>
    </location>
</feature>
<dbReference type="PANTHER" id="PTHR33985:SF2">
    <property type="entry name" value="EXPRESSED PROTEIN"/>
    <property type="match status" value="1"/>
</dbReference>
<reference evidence="3 4" key="1">
    <citation type="journal article" date="2023" name="Hortic Res">
        <title>Pangenome of water caltrop reveals structural variations and asymmetric subgenome divergence after allopolyploidization.</title>
        <authorList>
            <person name="Zhang X."/>
            <person name="Chen Y."/>
            <person name="Wang L."/>
            <person name="Yuan Y."/>
            <person name="Fang M."/>
            <person name="Shi L."/>
            <person name="Lu R."/>
            <person name="Comes H.P."/>
            <person name="Ma Y."/>
            <person name="Chen Y."/>
            <person name="Huang G."/>
            <person name="Zhou Y."/>
            <person name="Zheng Z."/>
            <person name="Qiu Y."/>
        </authorList>
    </citation>
    <scope>NUCLEOTIDE SEQUENCE [LARGE SCALE GENOMIC DNA]</scope>
    <source>
        <strain evidence="3">F231</strain>
    </source>
</reference>
<evidence type="ECO:0000259" key="2">
    <source>
        <dbReference type="PROSITE" id="PS51733"/>
    </source>
</evidence>
<feature type="compositionally biased region" description="Low complexity" evidence="1">
    <location>
        <begin position="7"/>
        <end position="27"/>
    </location>
</feature>
<proteinExistence type="predicted"/>
<feature type="region of interest" description="Disordered" evidence="1">
    <location>
        <begin position="140"/>
        <end position="253"/>
    </location>
</feature>
<dbReference type="Proteomes" id="UP001346149">
    <property type="component" value="Unassembled WGS sequence"/>
</dbReference>
<comment type="caution">
    <text evidence="3">The sequence shown here is derived from an EMBL/GenBank/DDBJ whole genome shotgun (WGS) entry which is preliminary data.</text>
</comment>
<accession>A0AAN7LK19</accession>
<evidence type="ECO:0000256" key="1">
    <source>
        <dbReference type="SAM" id="MobiDB-lite"/>
    </source>
</evidence>
<name>A0AAN7LK19_TRANT</name>
<dbReference type="InterPro" id="IPR004143">
    <property type="entry name" value="BPL_LPL_catalytic"/>
</dbReference>
<evidence type="ECO:0000313" key="4">
    <source>
        <dbReference type="Proteomes" id="UP001346149"/>
    </source>
</evidence>
<dbReference type="PROSITE" id="PS51733">
    <property type="entry name" value="BPL_LPL_CATALYTIC"/>
    <property type="match status" value="1"/>
</dbReference>
<dbReference type="EMBL" id="JAXQNO010000016">
    <property type="protein sequence ID" value="KAK4782226.1"/>
    <property type="molecule type" value="Genomic_DNA"/>
</dbReference>
<feature type="compositionally biased region" description="Basic residues" evidence="1">
    <location>
        <begin position="203"/>
        <end position="214"/>
    </location>
</feature>
<feature type="region of interest" description="Disordered" evidence="1">
    <location>
        <begin position="1"/>
        <end position="27"/>
    </location>
</feature>
<keyword evidence="4" id="KW-1185">Reference proteome</keyword>
<organism evidence="3 4">
    <name type="scientific">Trapa natans</name>
    <name type="common">Water chestnut</name>
    <dbReference type="NCBI Taxonomy" id="22666"/>
    <lineage>
        <taxon>Eukaryota</taxon>
        <taxon>Viridiplantae</taxon>
        <taxon>Streptophyta</taxon>
        <taxon>Embryophyta</taxon>
        <taxon>Tracheophyta</taxon>
        <taxon>Spermatophyta</taxon>
        <taxon>Magnoliopsida</taxon>
        <taxon>eudicotyledons</taxon>
        <taxon>Gunneridae</taxon>
        <taxon>Pentapetalae</taxon>
        <taxon>rosids</taxon>
        <taxon>malvids</taxon>
        <taxon>Myrtales</taxon>
        <taxon>Lythraceae</taxon>
        <taxon>Trapa</taxon>
    </lineage>
</organism>
<feature type="domain" description="BPL/LPL catalytic" evidence="2">
    <location>
        <begin position="254"/>
        <end position="317"/>
    </location>
</feature>
<feature type="compositionally biased region" description="Basic and acidic residues" evidence="1">
    <location>
        <begin position="146"/>
        <end position="160"/>
    </location>
</feature>
<sequence>MNSPWQSSASPTSPPTLAETAPLLSSPPLTPPSSPCFSCSVPRILAEHIVSGLLSFSDLQYIAAHGTRIETMNPGHCITLTSGGSVADVVNNKTERVFVDAVEITQPDLWPWRPSRFSHPPAVLLLFRHRHRCRHIEISPSPHLGRRCETSPRNELDAAGRNDAPSQRRLRRSGPGHEGAVRRPRGFPERHALRYGGPLHFLRSPKLRRQRLVPHRPQPLPRDRGPRETPHGIHSGDDGQGEGSGGDGHRWTLLGRPDQRRTCQNPRCCLPSAATSALHRRRLDGCQDATSPVHRRSRWMRAGPHAYRRLSWALILL</sequence>
<dbReference type="AlphaFoldDB" id="A0AAN7LK19"/>
<gene>
    <name evidence="3" type="ORF">SAY86_016328</name>
</gene>
<dbReference type="InterPro" id="IPR052806">
    <property type="entry name" value="Fasciclin-like_AGP"/>
</dbReference>